<dbReference type="EMBL" id="WIXI01000031">
    <property type="protein sequence ID" value="MQY45404.1"/>
    <property type="molecule type" value="Genomic_DNA"/>
</dbReference>
<keyword evidence="2" id="KW-1133">Transmembrane helix</keyword>
<feature type="region of interest" description="Disordered" evidence="1">
    <location>
        <begin position="197"/>
        <end position="216"/>
    </location>
</feature>
<protein>
    <submittedName>
        <fullName evidence="3">Uncharacterized protein</fullName>
    </submittedName>
</protein>
<dbReference type="RefSeq" id="WP_324185304.1">
    <property type="nucleotide sequence ID" value="NZ_JAYKOO010000006.1"/>
</dbReference>
<gene>
    <name evidence="3" type="ORF">GAO09_04910</name>
</gene>
<evidence type="ECO:0000256" key="2">
    <source>
        <dbReference type="SAM" id="Phobius"/>
    </source>
</evidence>
<reference evidence="3 4" key="1">
    <citation type="submission" date="2019-11" db="EMBL/GenBank/DDBJ databases">
        <title>Genome analysis of Rhizobacterium cereale a novel genus and species isolated from maize roots in North Spain.</title>
        <authorList>
            <person name="Menendez E."/>
            <person name="Flores-Felix J.D."/>
            <person name="Ramirez-Bahena M.-H."/>
            <person name="Igual J.M."/>
            <person name="Garcia-Fraile P."/>
            <person name="Peix A."/>
            <person name="Velazquez E."/>
        </authorList>
    </citation>
    <scope>NUCLEOTIDE SEQUENCE [LARGE SCALE GENOMIC DNA]</scope>
    <source>
        <strain evidence="3 4">RZME27</strain>
    </source>
</reference>
<evidence type="ECO:0000256" key="1">
    <source>
        <dbReference type="SAM" id="MobiDB-lite"/>
    </source>
</evidence>
<evidence type="ECO:0000313" key="3">
    <source>
        <dbReference type="EMBL" id="MQY45404.1"/>
    </source>
</evidence>
<keyword evidence="2" id="KW-0812">Transmembrane</keyword>
<feature type="transmembrane region" description="Helical" evidence="2">
    <location>
        <begin position="12"/>
        <end position="35"/>
    </location>
</feature>
<dbReference type="AlphaFoldDB" id="A0A6A8A463"/>
<sequence length="216" mass="23945">MTDFLTTMQGLMIFGAVIGAGGYALGTSGSIGRAVQTFFRPGKKRRDARSLAMLSVLALDDYVGSCYAAVHDVPEFNPADQVEFAFHIPEPVLSLPKDVDWQLLGEDLGDEMLWFANRVINLENALESLDLSKNDHDGFFERRIEGYARLAARAMDLIEKLSIEFNLTLPEKPDYYRQAEGLSKVLRNVEAVARRRGAGSVPSDETNITPLFPKTS</sequence>
<dbReference type="Proteomes" id="UP000435138">
    <property type="component" value="Unassembled WGS sequence"/>
</dbReference>
<feature type="compositionally biased region" description="Polar residues" evidence="1">
    <location>
        <begin position="203"/>
        <end position="216"/>
    </location>
</feature>
<keyword evidence="2" id="KW-0472">Membrane</keyword>
<accession>A0A6A8A463</accession>
<name>A0A6A8A463_9HYPH</name>
<keyword evidence="4" id="KW-1185">Reference proteome</keyword>
<organism evidence="3 4">
    <name type="scientific">Endobacterium cereale</name>
    <dbReference type="NCBI Taxonomy" id="2663029"/>
    <lineage>
        <taxon>Bacteria</taxon>
        <taxon>Pseudomonadati</taxon>
        <taxon>Pseudomonadota</taxon>
        <taxon>Alphaproteobacteria</taxon>
        <taxon>Hyphomicrobiales</taxon>
        <taxon>Rhizobiaceae</taxon>
        <taxon>Endobacterium</taxon>
    </lineage>
</organism>
<evidence type="ECO:0000313" key="4">
    <source>
        <dbReference type="Proteomes" id="UP000435138"/>
    </source>
</evidence>
<comment type="caution">
    <text evidence="3">The sequence shown here is derived from an EMBL/GenBank/DDBJ whole genome shotgun (WGS) entry which is preliminary data.</text>
</comment>
<proteinExistence type="predicted"/>